<dbReference type="PIRSF" id="PIRSF017388">
    <property type="entry name" value="Esterase_lipase"/>
    <property type="match status" value="1"/>
</dbReference>
<keyword evidence="7" id="KW-1185">Reference proteome</keyword>
<feature type="site" description="Important for substrate specificity" evidence="2">
    <location>
        <position position="146"/>
    </location>
</feature>
<dbReference type="InterPro" id="IPR051044">
    <property type="entry name" value="MAG_DAG_Lipase"/>
</dbReference>
<feature type="active site" description="Charge relay system" evidence="1">
    <location>
        <position position="227"/>
    </location>
</feature>
<dbReference type="InterPro" id="IPR022742">
    <property type="entry name" value="Hydrolase_4"/>
</dbReference>
<reference evidence="4 6" key="1">
    <citation type="submission" date="2020-06" db="EMBL/GenBank/DDBJ databases">
        <title>Anoxygenic phototrophic Chloroflexota member uses a Type I reaction center.</title>
        <authorList>
            <person name="Tsuji J.M."/>
            <person name="Shaw N.A."/>
            <person name="Nagashima S."/>
            <person name="Venkiteswaran J."/>
            <person name="Schiff S.L."/>
            <person name="Hanada S."/>
            <person name="Tank M."/>
            <person name="Neufeld J.D."/>
        </authorList>
    </citation>
    <scope>NUCLEOTIDE SEQUENCE [LARGE SCALE GENOMIC DNA]</scope>
    <source>
        <strain evidence="4">L227-S17</strain>
    </source>
</reference>
<feature type="domain" description="Serine aminopeptidase S33" evidence="3">
    <location>
        <begin position="22"/>
        <end position="126"/>
    </location>
</feature>
<dbReference type="Pfam" id="PF12146">
    <property type="entry name" value="Hydrolase_4"/>
    <property type="match status" value="2"/>
</dbReference>
<dbReference type="Gene3D" id="3.40.50.1820">
    <property type="entry name" value="alpha/beta hydrolase"/>
    <property type="match status" value="1"/>
</dbReference>
<reference evidence="5" key="2">
    <citation type="journal article" date="2024" name="Nature">
        <title>Anoxygenic phototroph of the Chloroflexota uses a type I reaction centre.</title>
        <authorList>
            <person name="Tsuji J.M."/>
            <person name="Shaw N.A."/>
            <person name="Nagashima S."/>
            <person name="Venkiteswaran J.J."/>
            <person name="Schiff S.L."/>
            <person name="Watanabe T."/>
            <person name="Fukui M."/>
            <person name="Hanada S."/>
            <person name="Tank M."/>
            <person name="Neufeld J.D."/>
        </authorList>
    </citation>
    <scope>NUCLEOTIDE SEQUENCE</scope>
    <source>
        <strain evidence="5">L227-S17</strain>
    </source>
</reference>
<dbReference type="RefSeq" id="WP_341471156.1">
    <property type="nucleotide sequence ID" value="NZ_CP128400.1"/>
</dbReference>
<evidence type="ECO:0000259" key="3">
    <source>
        <dbReference type="Pfam" id="PF12146"/>
    </source>
</evidence>
<name>A0A8T7M5J8_9CHLR</name>
<feature type="active site" description="Nucleophile" evidence="1">
    <location>
        <position position="96"/>
    </location>
</feature>
<accession>A0A8T7M5J8</accession>
<gene>
    <name evidence="4" type="ORF">HXX08_15965</name>
    <name evidence="5" type="ORF">OZ401_002873</name>
</gene>
<dbReference type="AlphaFoldDB" id="A0A8T7M5J8"/>
<dbReference type="Proteomes" id="UP001431572">
    <property type="component" value="Chromosome 2"/>
</dbReference>
<evidence type="ECO:0000313" key="7">
    <source>
        <dbReference type="Proteomes" id="UP001431572"/>
    </source>
</evidence>
<dbReference type="EMBL" id="JACATZ010000003">
    <property type="protein sequence ID" value="NWJ47354.1"/>
    <property type="molecule type" value="Genomic_DNA"/>
</dbReference>
<dbReference type="EMBL" id="CP128400">
    <property type="protein sequence ID" value="WJW69268.1"/>
    <property type="molecule type" value="Genomic_DNA"/>
</dbReference>
<dbReference type="InterPro" id="IPR029058">
    <property type="entry name" value="AB_hydrolase_fold"/>
</dbReference>
<dbReference type="PANTHER" id="PTHR11614">
    <property type="entry name" value="PHOSPHOLIPASE-RELATED"/>
    <property type="match status" value="1"/>
</dbReference>
<proteinExistence type="predicted"/>
<organism evidence="4 6">
    <name type="scientific">Candidatus Chlorohelix allophototropha</name>
    <dbReference type="NCBI Taxonomy" id="3003348"/>
    <lineage>
        <taxon>Bacteria</taxon>
        <taxon>Bacillati</taxon>
        <taxon>Chloroflexota</taxon>
        <taxon>Chloroflexia</taxon>
        <taxon>Candidatus Chloroheliales</taxon>
        <taxon>Candidatus Chloroheliaceae</taxon>
        <taxon>Candidatus Chlorohelix</taxon>
    </lineage>
</organism>
<keyword evidence="4" id="KW-0378">Hydrolase</keyword>
<evidence type="ECO:0000313" key="5">
    <source>
        <dbReference type="EMBL" id="WJW69268.1"/>
    </source>
</evidence>
<dbReference type="Proteomes" id="UP000521676">
    <property type="component" value="Unassembled WGS sequence"/>
</dbReference>
<feature type="domain" description="Serine aminopeptidase S33" evidence="3">
    <location>
        <begin position="164"/>
        <end position="232"/>
    </location>
</feature>
<evidence type="ECO:0000256" key="1">
    <source>
        <dbReference type="PIRSR" id="PIRSR017388-1"/>
    </source>
</evidence>
<sequence length="250" mass="26730">MSETQIIPGAEPYYHIGNRIGVLVSHGYTGCPQSMRYIAEGLAKEGFSVILPRLKGHGTSPADMATATASDWTTDILTAYGWLKERCDHIFMTGLSMGGTLTLVAAGLNPEGFSGIIPINASVILNNPDLLGLAFLPGMPSEIPGIGSDIKAPGITEIAYPVVPVPTIKEVLALTKGADELMARITCPALIFSSTEDHVVPPMNAEYILNKLSSAEKRIVKLENSYHVATLDNDKDLILQESIAFIKAHS</sequence>
<dbReference type="SUPFAM" id="SSF53474">
    <property type="entry name" value="alpha/beta-Hydrolases"/>
    <property type="match status" value="1"/>
</dbReference>
<dbReference type="InterPro" id="IPR012354">
    <property type="entry name" value="Esterase_lipase"/>
</dbReference>
<evidence type="ECO:0000313" key="6">
    <source>
        <dbReference type="Proteomes" id="UP000521676"/>
    </source>
</evidence>
<evidence type="ECO:0000256" key="2">
    <source>
        <dbReference type="PIRSR" id="PIRSR017388-3"/>
    </source>
</evidence>
<evidence type="ECO:0000313" key="4">
    <source>
        <dbReference type="EMBL" id="NWJ47354.1"/>
    </source>
</evidence>
<feature type="active site" description="Charge relay system" evidence="1">
    <location>
        <position position="197"/>
    </location>
</feature>
<protein>
    <submittedName>
        <fullName evidence="4">Alpha/beta fold hydrolase</fullName>
    </submittedName>
</protein>
<dbReference type="GO" id="GO:0052689">
    <property type="term" value="F:carboxylic ester hydrolase activity"/>
    <property type="evidence" value="ECO:0007669"/>
    <property type="project" value="InterPro"/>
</dbReference>